<feature type="region of interest" description="Disordered" evidence="3">
    <location>
        <begin position="254"/>
        <end position="298"/>
    </location>
</feature>
<feature type="transmembrane region" description="Helical" evidence="4">
    <location>
        <begin position="304"/>
        <end position="329"/>
    </location>
</feature>
<evidence type="ECO:0000256" key="2">
    <source>
        <dbReference type="PROSITE-ProRule" id="PRU00192"/>
    </source>
</evidence>
<proteinExistence type="predicted"/>
<dbReference type="AlphaFoldDB" id="A0A1R1X3J9"/>
<feature type="region of interest" description="Disordered" evidence="3">
    <location>
        <begin position="520"/>
        <end position="551"/>
    </location>
</feature>
<protein>
    <recommendedName>
        <fullName evidence="5">SH3 domain-containing protein</fullName>
    </recommendedName>
</protein>
<dbReference type="InterPro" id="IPR001452">
    <property type="entry name" value="SH3_domain"/>
</dbReference>
<feature type="compositionally biased region" description="Low complexity" evidence="3">
    <location>
        <begin position="254"/>
        <end position="274"/>
    </location>
</feature>
<dbReference type="Gene3D" id="2.30.30.40">
    <property type="entry name" value="SH3 Domains"/>
    <property type="match status" value="1"/>
</dbReference>
<feature type="domain" description="SH3" evidence="5">
    <location>
        <begin position="385"/>
        <end position="446"/>
    </location>
</feature>
<dbReference type="OrthoDB" id="5340910at2759"/>
<name>A0A1R1X3J9_9FUNG</name>
<evidence type="ECO:0000313" key="7">
    <source>
        <dbReference type="Proteomes" id="UP000187429"/>
    </source>
</evidence>
<accession>A0A1R1X3J9</accession>
<evidence type="ECO:0000256" key="4">
    <source>
        <dbReference type="SAM" id="Phobius"/>
    </source>
</evidence>
<feature type="compositionally biased region" description="Polar residues" evidence="3">
    <location>
        <begin position="525"/>
        <end position="547"/>
    </location>
</feature>
<evidence type="ECO:0000256" key="3">
    <source>
        <dbReference type="SAM" id="MobiDB-lite"/>
    </source>
</evidence>
<organism evidence="6 7">
    <name type="scientific">Smittium culicis</name>
    <dbReference type="NCBI Taxonomy" id="133412"/>
    <lineage>
        <taxon>Eukaryota</taxon>
        <taxon>Fungi</taxon>
        <taxon>Fungi incertae sedis</taxon>
        <taxon>Zoopagomycota</taxon>
        <taxon>Kickxellomycotina</taxon>
        <taxon>Harpellomycetes</taxon>
        <taxon>Harpellales</taxon>
        <taxon>Legeriomycetaceae</taxon>
        <taxon>Smittium</taxon>
    </lineage>
</organism>
<dbReference type="PROSITE" id="PS50002">
    <property type="entry name" value="SH3"/>
    <property type="match status" value="1"/>
</dbReference>
<dbReference type="Pfam" id="PF14604">
    <property type="entry name" value="SH3_9"/>
    <property type="match status" value="1"/>
</dbReference>
<dbReference type="EMBL" id="LSSM01007146">
    <property type="protein sequence ID" value="OMJ09167.1"/>
    <property type="molecule type" value="Genomic_DNA"/>
</dbReference>
<keyword evidence="4" id="KW-0812">Transmembrane</keyword>
<sequence>MSLKGSKACPAYQDYVLSTDINYLFNWSPVDSVDAFDNALLAYVGGQQDSNEFQVFMGCSNYIPELSRPIHNNTNSGNSINLNIIKYRRSVVCAQMIAGSENISKCYSNSTATPNPDVLTQQTQQINQKRDEPIGQRIPKPLCKSTCKVWIDSLYGLYNDNALCKNPVGTTVAQVAEKLQTFCTNAPLNGEGDCISGDDNEINTCGFRTVSDWCNSCSYANEFKSNCTSINIKDNDKFFNGNIFGNATISKINNNSEKNEGNKNNSNNSNSTKNINDHKKDVSDSDDKKPASKSTNPNSKEKTLVGFLVSTSIFALLLLIALIICLLELSNKNKKFSEKPNWMRKFGESKFGFNPNLFSFKNTRTNKKDKYDNESPDFVDFFLSNVGKSRKVTSPFIAKREDEITLSTGDSIMVQIAFDDGWAVGKNLNTGQEGSFPMMCIVSSLPKQLNQNQSDFESIKLCNEYNKVSTISKSKTLDFDSSNFSTEKSFSDSHSEASTEISDSDHVLDLQAFRISRKSSIKSSAPTKRSSNTRSSMISTNNFLSNNRNDDYNQLDDYPNYNSLIEIPSDIHSFGRLHAPLMFPSRNNSPGLGFVPGESGRYASSYNNSSSDSNIIVLPEPSRTTRY</sequence>
<keyword evidence="4" id="KW-1133">Transmembrane helix</keyword>
<dbReference type="Proteomes" id="UP000187429">
    <property type="component" value="Unassembled WGS sequence"/>
</dbReference>
<keyword evidence="1 2" id="KW-0728">SH3 domain</keyword>
<dbReference type="InterPro" id="IPR036028">
    <property type="entry name" value="SH3-like_dom_sf"/>
</dbReference>
<dbReference type="SUPFAM" id="SSF50044">
    <property type="entry name" value="SH3-domain"/>
    <property type="match status" value="1"/>
</dbReference>
<evidence type="ECO:0000313" key="6">
    <source>
        <dbReference type="EMBL" id="OMJ09167.1"/>
    </source>
</evidence>
<gene>
    <name evidence="6" type="ORF">AYI69_g10790</name>
</gene>
<feature type="compositionally biased region" description="Basic and acidic residues" evidence="3">
    <location>
        <begin position="275"/>
        <end position="290"/>
    </location>
</feature>
<keyword evidence="4" id="KW-0472">Membrane</keyword>
<keyword evidence="7" id="KW-1185">Reference proteome</keyword>
<reference evidence="7" key="1">
    <citation type="submission" date="2017-01" db="EMBL/GenBank/DDBJ databases">
        <authorList>
            <person name="Wang Y."/>
            <person name="White M."/>
            <person name="Kvist S."/>
            <person name="Moncalvo J.-M."/>
        </authorList>
    </citation>
    <scope>NUCLEOTIDE SEQUENCE [LARGE SCALE GENOMIC DNA]</scope>
    <source>
        <strain evidence="7">ID-206-W2</strain>
    </source>
</reference>
<evidence type="ECO:0000259" key="5">
    <source>
        <dbReference type="PROSITE" id="PS50002"/>
    </source>
</evidence>
<evidence type="ECO:0000256" key="1">
    <source>
        <dbReference type="ARBA" id="ARBA00022443"/>
    </source>
</evidence>
<comment type="caution">
    <text evidence="6">The sequence shown here is derived from an EMBL/GenBank/DDBJ whole genome shotgun (WGS) entry which is preliminary data.</text>
</comment>